<organism evidence="19 20">
    <name type="scientific">Sphingomonas palmae</name>
    <dbReference type="NCBI Taxonomy" id="1855283"/>
    <lineage>
        <taxon>Bacteria</taxon>
        <taxon>Pseudomonadati</taxon>
        <taxon>Pseudomonadota</taxon>
        <taxon>Alphaproteobacteria</taxon>
        <taxon>Sphingomonadales</taxon>
        <taxon>Sphingomonadaceae</taxon>
        <taxon>Sphingomonas</taxon>
    </lineage>
</organism>
<dbReference type="Pfam" id="PF02785">
    <property type="entry name" value="Biotin_carb_C"/>
    <property type="match status" value="1"/>
</dbReference>
<dbReference type="InterPro" id="IPR000089">
    <property type="entry name" value="Biotin_lipoyl"/>
</dbReference>
<comment type="cofactor">
    <cofactor evidence="1">
        <name>biotin</name>
        <dbReference type="ChEBI" id="CHEBI:57586"/>
    </cofactor>
</comment>
<keyword evidence="11" id="KW-0443">Lipid metabolism</keyword>
<dbReference type="PROSITE" id="PS00866">
    <property type="entry name" value="CPSASE_1"/>
    <property type="match status" value="1"/>
</dbReference>
<evidence type="ECO:0000256" key="12">
    <source>
        <dbReference type="ARBA" id="ARBA00023211"/>
    </source>
</evidence>
<dbReference type="Proteomes" id="UP000199214">
    <property type="component" value="Unassembled WGS sequence"/>
</dbReference>
<dbReference type="InterPro" id="IPR050856">
    <property type="entry name" value="Biotin_carboxylase_complex"/>
</dbReference>
<dbReference type="SMART" id="SM00878">
    <property type="entry name" value="Biotin_carb_C"/>
    <property type="match status" value="1"/>
</dbReference>
<dbReference type="CDD" id="cd06850">
    <property type="entry name" value="biotinyl_domain"/>
    <property type="match status" value="1"/>
</dbReference>
<dbReference type="PROSITE" id="PS00188">
    <property type="entry name" value="BIOTIN"/>
    <property type="match status" value="1"/>
</dbReference>
<dbReference type="PROSITE" id="PS50968">
    <property type="entry name" value="BIOTINYL_LIPOYL"/>
    <property type="match status" value="1"/>
</dbReference>
<dbReference type="InterPro" id="IPR005481">
    <property type="entry name" value="BC-like_N"/>
</dbReference>
<keyword evidence="8" id="KW-0460">Magnesium</keyword>
<evidence type="ECO:0000256" key="8">
    <source>
        <dbReference type="ARBA" id="ARBA00022842"/>
    </source>
</evidence>
<dbReference type="InterPro" id="IPR011054">
    <property type="entry name" value="Rudment_hybrid_motif"/>
</dbReference>
<dbReference type="SUPFAM" id="SSF51246">
    <property type="entry name" value="Rudiment single hybrid motif"/>
    <property type="match status" value="1"/>
</dbReference>
<comment type="pathway">
    <text evidence="2">Metabolic intermediate metabolism; propanoyl-CoA degradation; succinyl-CoA from propanoyl-CoA: step 1/3.</text>
</comment>
<evidence type="ECO:0000256" key="6">
    <source>
        <dbReference type="ARBA" id="ARBA00022741"/>
    </source>
</evidence>
<evidence type="ECO:0000259" key="16">
    <source>
        <dbReference type="PROSITE" id="PS50968"/>
    </source>
</evidence>
<evidence type="ECO:0000256" key="9">
    <source>
        <dbReference type="ARBA" id="ARBA00022946"/>
    </source>
</evidence>
<dbReference type="FunFam" id="3.30.470.20:FF:000028">
    <property type="entry name" value="Methylcrotonoyl-CoA carboxylase subunit alpha, mitochondrial"/>
    <property type="match status" value="1"/>
</dbReference>
<evidence type="ECO:0000256" key="1">
    <source>
        <dbReference type="ARBA" id="ARBA00001953"/>
    </source>
</evidence>
<evidence type="ECO:0000259" key="17">
    <source>
        <dbReference type="PROSITE" id="PS50975"/>
    </source>
</evidence>
<keyword evidence="5" id="KW-0479">Metal-binding</keyword>
<proteinExistence type="predicted"/>
<evidence type="ECO:0000256" key="13">
    <source>
        <dbReference type="ARBA" id="ARBA00023267"/>
    </source>
</evidence>
<keyword evidence="10" id="KW-0442">Lipid degradation</keyword>
<evidence type="ECO:0000256" key="7">
    <source>
        <dbReference type="ARBA" id="ARBA00022840"/>
    </source>
</evidence>
<dbReference type="PROSITE" id="PS50975">
    <property type="entry name" value="ATP_GRASP"/>
    <property type="match status" value="1"/>
</dbReference>
<feature type="domain" description="Biotin carboxylation" evidence="18">
    <location>
        <begin position="1"/>
        <end position="463"/>
    </location>
</feature>
<dbReference type="GO" id="GO:0046872">
    <property type="term" value="F:metal ion binding"/>
    <property type="evidence" value="ECO:0007669"/>
    <property type="project" value="UniProtKB-KW"/>
</dbReference>
<evidence type="ECO:0000256" key="5">
    <source>
        <dbReference type="ARBA" id="ARBA00022723"/>
    </source>
</evidence>
<dbReference type="FunFam" id="3.30.1490.20:FF:000003">
    <property type="entry name" value="acetyl-CoA carboxylase isoform X1"/>
    <property type="match status" value="1"/>
</dbReference>
<evidence type="ECO:0000256" key="2">
    <source>
        <dbReference type="ARBA" id="ARBA00005060"/>
    </source>
</evidence>
<dbReference type="FunFam" id="3.40.50.20:FF:000010">
    <property type="entry name" value="Propionyl-CoA carboxylase subunit alpha"/>
    <property type="match status" value="1"/>
</dbReference>
<dbReference type="InterPro" id="IPR011764">
    <property type="entry name" value="Biotin_carboxylation_dom"/>
</dbReference>
<dbReference type="SUPFAM" id="SSF51230">
    <property type="entry name" value="Single hybrid motif"/>
    <property type="match status" value="1"/>
</dbReference>
<dbReference type="GO" id="GO:0016042">
    <property type="term" value="P:lipid catabolic process"/>
    <property type="evidence" value="ECO:0007669"/>
    <property type="project" value="UniProtKB-KW"/>
</dbReference>
<evidence type="ECO:0000256" key="10">
    <source>
        <dbReference type="ARBA" id="ARBA00022963"/>
    </source>
</evidence>
<keyword evidence="13" id="KW-0092">Biotin</keyword>
<dbReference type="STRING" id="1855283.SAMN05216382_1460"/>
<dbReference type="Gene3D" id="3.30.470.20">
    <property type="entry name" value="ATP-grasp fold, B domain"/>
    <property type="match status" value="1"/>
</dbReference>
<dbReference type="FunFam" id="2.40.50.100:FF:000003">
    <property type="entry name" value="Acetyl-CoA carboxylase biotin carboxyl carrier protein"/>
    <property type="match status" value="1"/>
</dbReference>
<dbReference type="EMBL" id="FNZZ01000002">
    <property type="protein sequence ID" value="SEL09231.1"/>
    <property type="molecule type" value="Genomic_DNA"/>
</dbReference>
<sequence>MFKKILVANRGEIACRVFRTAKKMGIGTVAVYSDADALSPHVLMADEAVRLGPAPAAESYLKADLILLAAKETGADCIHPGYGFLSERESFARACAEAGIAFVGPPPNAIAAMGDKIESKKLAKEAGVNVVPGFLGEIADTDEAVRIAGDIGYPVMMKASAGGGGKGMRLAYSEQDVREGFEATKREGLASFGDDRVFIEKFIESPRHIEIQVLGDQHGNVVYLNERECSVQRRHQKVVEEAPSPFVSPEMRRAMGEQAVALAKAVGYYSAGTVELIVSGADKTGQGFYFLEMNTRLQVEHPVTEEITGLDLVEQMIRVAAGEPLAFGQDDVKINGWSVENRVYAEDPYRGFLPSIGRLVRYRTPAADQRQAPFGDDEGAPGVRVDDGVREGGEVSMFYDPMIAKLVTWAPTREEAIDKQIAALDAFEIEGPGTNLDFLSALMQHPRFRSGEITTGFIAEEYPEGFHGAPAGDEVVRALAAVTGFAATAEADRARQIDGQLGHQLDAPTDWVVRVGKSDHRVHVGDDQVSVDGTPLPGGVDYDAGGRIAQVGGDAPLSVKLKRTRTGFTLNARGATHKVRVLPAHVADYAQHLIEKVPPDLSKFLIAPMPGLLVRLDVREGDRVEAGQALAVVEAMKMENILRAEKSAVVKTVNAAAGESLQVDQVILELE</sequence>
<dbReference type="PANTHER" id="PTHR18866">
    <property type="entry name" value="CARBOXYLASE:PYRUVATE/ACETYL-COA/PROPIONYL-COA CARBOXYLASE"/>
    <property type="match status" value="1"/>
</dbReference>
<keyword evidence="7 15" id="KW-0067">ATP-binding</keyword>
<evidence type="ECO:0000256" key="15">
    <source>
        <dbReference type="PROSITE-ProRule" id="PRU00409"/>
    </source>
</evidence>
<evidence type="ECO:0000313" key="19">
    <source>
        <dbReference type="EMBL" id="SEL09231.1"/>
    </source>
</evidence>
<keyword evidence="20" id="KW-1185">Reference proteome</keyword>
<dbReference type="UniPathway" id="UPA00945">
    <property type="reaction ID" value="UER00908"/>
</dbReference>
<dbReference type="Gene3D" id="2.40.50.100">
    <property type="match status" value="1"/>
</dbReference>
<comment type="catalytic activity">
    <reaction evidence="14">
        <text>propanoyl-CoA + hydrogencarbonate + ATP = (S)-methylmalonyl-CoA + ADP + phosphate + H(+)</text>
        <dbReference type="Rhea" id="RHEA:23720"/>
        <dbReference type="ChEBI" id="CHEBI:15378"/>
        <dbReference type="ChEBI" id="CHEBI:17544"/>
        <dbReference type="ChEBI" id="CHEBI:30616"/>
        <dbReference type="ChEBI" id="CHEBI:43474"/>
        <dbReference type="ChEBI" id="CHEBI:57327"/>
        <dbReference type="ChEBI" id="CHEBI:57392"/>
        <dbReference type="ChEBI" id="CHEBI:456216"/>
        <dbReference type="EC" id="6.4.1.3"/>
    </reaction>
    <physiologicalReaction direction="left-to-right" evidence="14">
        <dbReference type="Rhea" id="RHEA:23721"/>
    </physiologicalReaction>
</comment>
<protein>
    <recommendedName>
        <fullName evidence="3">propionyl-CoA carboxylase</fullName>
        <ecNumber evidence="3">6.4.1.3</ecNumber>
    </recommendedName>
</protein>
<feature type="domain" description="Lipoyl-binding" evidence="16">
    <location>
        <begin position="592"/>
        <end position="671"/>
    </location>
</feature>
<dbReference type="InterPro" id="IPR011761">
    <property type="entry name" value="ATP-grasp"/>
</dbReference>
<dbReference type="GO" id="GO:0005524">
    <property type="term" value="F:ATP binding"/>
    <property type="evidence" value="ECO:0007669"/>
    <property type="project" value="UniProtKB-UniRule"/>
</dbReference>
<feature type="domain" description="ATP-grasp" evidence="17">
    <location>
        <begin position="120"/>
        <end position="321"/>
    </location>
</feature>
<reference evidence="20" key="1">
    <citation type="submission" date="2016-10" db="EMBL/GenBank/DDBJ databases">
        <authorList>
            <person name="Varghese N."/>
            <person name="Submissions S."/>
        </authorList>
    </citation>
    <scope>NUCLEOTIDE SEQUENCE [LARGE SCALE GENOMIC DNA]</scope>
    <source>
        <strain evidence="20">JS21-1</strain>
    </source>
</reference>
<dbReference type="PROSITE" id="PS50979">
    <property type="entry name" value="BC"/>
    <property type="match status" value="1"/>
</dbReference>
<dbReference type="InterPro" id="IPR001882">
    <property type="entry name" value="Biotin_BS"/>
</dbReference>
<dbReference type="Gene3D" id="3.30.700.30">
    <property type="match status" value="1"/>
</dbReference>
<dbReference type="AlphaFoldDB" id="A0A1H7MDR0"/>
<dbReference type="SUPFAM" id="SSF56059">
    <property type="entry name" value="Glutathione synthetase ATP-binding domain-like"/>
    <property type="match status" value="1"/>
</dbReference>
<evidence type="ECO:0000256" key="14">
    <source>
        <dbReference type="ARBA" id="ARBA00049495"/>
    </source>
</evidence>
<dbReference type="InterPro" id="IPR016185">
    <property type="entry name" value="PreATP-grasp_dom_sf"/>
</dbReference>
<evidence type="ECO:0000256" key="3">
    <source>
        <dbReference type="ARBA" id="ARBA00013050"/>
    </source>
</evidence>
<dbReference type="Pfam" id="PF00289">
    <property type="entry name" value="Biotin_carb_N"/>
    <property type="match status" value="1"/>
</dbReference>
<dbReference type="GO" id="GO:0004658">
    <property type="term" value="F:propionyl-CoA carboxylase activity"/>
    <property type="evidence" value="ECO:0007669"/>
    <property type="project" value="UniProtKB-EC"/>
</dbReference>
<keyword evidence="6 15" id="KW-0547">Nucleotide-binding</keyword>
<name>A0A1H7MDR0_9SPHN</name>
<dbReference type="Pfam" id="PF18140">
    <property type="entry name" value="PCC_BT"/>
    <property type="match status" value="1"/>
</dbReference>
<keyword evidence="4" id="KW-0436">Ligase</keyword>
<dbReference type="InterPro" id="IPR011053">
    <property type="entry name" value="Single_hybrid_motif"/>
</dbReference>
<accession>A0A1H7MDR0</accession>
<keyword evidence="12" id="KW-0464">Manganese</keyword>
<evidence type="ECO:0000256" key="11">
    <source>
        <dbReference type="ARBA" id="ARBA00023098"/>
    </source>
</evidence>
<evidence type="ECO:0000313" key="20">
    <source>
        <dbReference type="Proteomes" id="UP000199214"/>
    </source>
</evidence>
<keyword evidence="9" id="KW-0809">Transit peptide</keyword>
<evidence type="ECO:0000256" key="4">
    <source>
        <dbReference type="ARBA" id="ARBA00022598"/>
    </source>
</evidence>
<dbReference type="PANTHER" id="PTHR18866:SF33">
    <property type="entry name" value="METHYLCROTONOYL-COA CARBOXYLASE SUBUNIT ALPHA, MITOCHONDRIAL-RELATED"/>
    <property type="match status" value="1"/>
</dbReference>
<dbReference type="SUPFAM" id="SSF52440">
    <property type="entry name" value="PreATP-grasp domain"/>
    <property type="match status" value="1"/>
</dbReference>
<dbReference type="InterPro" id="IPR041265">
    <property type="entry name" value="PCC_BT"/>
</dbReference>
<dbReference type="InterPro" id="IPR005479">
    <property type="entry name" value="CPAse_ATP-bd"/>
</dbReference>
<dbReference type="EC" id="6.4.1.3" evidence="3"/>
<evidence type="ECO:0000259" key="18">
    <source>
        <dbReference type="PROSITE" id="PS50979"/>
    </source>
</evidence>
<dbReference type="Pfam" id="PF02786">
    <property type="entry name" value="CPSase_L_D2"/>
    <property type="match status" value="1"/>
</dbReference>
<dbReference type="InterPro" id="IPR005482">
    <property type="entry name" value="Biotin_COase_C"/>
</dbReference>
<dbReference type="Pfam" id="PF00364">
    <property type="entry name" value="Biotin_lipoyl"/>
    <property type="match status" value="1"/>
</dbReference>
<dbReference type="PROSITE" id="PS00867">
    <property type="entry name" value="CPSASE_2"/>
    <property type="match status" value="1"/>
</dbReference>
<gene>
    <name evidence="19" type="ORF">SAMN05216382_1460</name>
</gene>